<keyword evidence="1" id="KW-0812">Transmembrane</keyword>
<reference evidence="2 3" key="1">
    <citation type="submission" date="2020-08" db="EMBL/GenBank/DDBJ databases">
        <title>Genomic Encyclopedia of Type Strains, Phase IV (KMG-V): Genome sequencing to study the core and pangenomes of soil and plant-associated prokaryotes.</title>
        <authorList>
            <person name="Whitman W."/>
        </authorList>
    </citation>
    <scope>NUCLEOTIDE SEQUENCE [LARGE SCALE GENOMIC DNA]</scope>
    <source>
        <strain evidence="2 3">M8UP14</strain>
    </source>
</reference>
<gene>
    <name evidence="2" type="ORF">HDF16_006095</name>
</gene>
<accession>A0A7W7ZK21</accession>
<dbReference type="Proteomes" id="UP000540989">
    <property type="component" value="Unassembled WGS sequence"/>
</dbReference>
<evidence type="ECO:0000313" key="2">
    <source>
        <dbReference type="EMBL" id="MBB5061359.1"/>
    </source>
</evidence>
<comment type="caution">
    <text evidence="2">The sequence shown here is derived from an EMBL/GenBank/DDBJ whole genome shotgun (WGS) entry which is preliminary data.</text>
</comment>
<feature type="transmembrane region" description="Helical" evidence="1">
    <location>
        <begin position="292"/>
        <end position="310"/>
    </location>
</feature>
<evidence type="ECO:0000313" key="3">
    <source>
        <dbReference type="Proteomes" id="UP000540989"/>
    </source>
</evidence>
<feature type="transmembrane region" description="Helical" evidence="1">
    <location>
        <begin position="40"/>
        <end position="58"/>
    </location>
</feature>
<proteinExistence type="predicted"/>
<feature type="transmembrane region" description="Helical" evidence="1">
    <location>
        <begin position="156"/>
        <end position="178"/>
    </location>
</feature>
<feature type="transmembrane region" description="Helical" evidence="1">
    <location>
        <begin position="64"/>
        <end position="79"/>
    </location>
</feature>
<dbReference type="EMBL" id="JACHIP010000038">
    <property type="protein sequence ID" value="MBB5061359.1"/>
    <property type="molecule type" value="Genomic_DNA"/>
</dbReference>
<feature type="transmembrane region" description="Helical" evidence="1">
    <location>
        <begin position="91"/>
        <end position="108"/>
    </location>
</feature>
<protein>
    <recommendedName>
        <fullName evidence="4">Dolichyl-phosphate-mannose-protein mannosyltransferase</fullName>
    </recommendedName>
</protein>
<keyword evidence="1" id="KW-1133">Transmembrane helix</keyword>
<evidence type="ECO:0008006" key="4">
    <source>
        <dbReference type="Google" id="ProtNLM"/>
    </source>
</evidence>
<feature type="transmembrane region" description="Helical" evidence="1">
    <location>
        <begin position="114"/>
        <end position="144"/>
    </location>
</feature>
<evidence type="ECO:0000256" key="1">
    <source>
        <dbReference type="SAM" id="Phobius"/>
    </source>
</evidence>
<feature type="transmembrane region" description="Helical" evidence="1">
    <location>
        <begin position="239"/>
        <end position="256"/>
    </location>
</feature>
<keyword evidence="1" id="KW-0472">Membrane</keyword>
<organism evidence="2 3">
    <name type="scientific">Granulicella aggregans</name>
    <dbReference type="NCBI Taxonomy" id="474949"/>
    <lineage>
        <taxon>Bacteria</taxon>
        <taxon>Pseudomonadati</taxon>
        <taxon>Acidobacteriota</taxon>
        <taxon>Terriglobia</taxon>
        <taxon>Terriglobales</taxon>
        <taxon>Acidobacteriaceae</taxon>
        <taxon>Granulicella</taxon>
    </lineage>
</organism>
<keyword evidence="3" id="KW-1185">Reference proteome</keyword>
<sequence>MFLQKQGLIPYRDIVDINLPGTYLFEEVAMRSFGAGAFGWRLYDCFLLVSVLGSAMVLAGKRNLFAGIFSALIFVLVHLQDGIAQGGQRDLLMTALLLWAYVALFQVQRAKRAVWMALLYGLLIGATATIKPVLLPLGLVLLLALGWIAHRRGLRVWSLLSAGAIGIIIPVGAVLLWLKWIGAFQSFLSILTGLLPLHAQMGRKTLSFLLSHALSPVALLAALWLVLQVLERRKISAEKAELMIGIVGTAVAYIAQGKGYPYQRYPLLAILLVLIGMDLNRALDIKGAIGRFAMATCILSSFVFAPRYAWLTTTFSNTTPFQDALSERLLGLDSPTELSGHVQCLDTFGGCINSLYDLQIRQSTGFIYDCYLFSSESTERERYRTKFWNSYQLAKPRVVVETNQFCFGDARGFDKLATWPLLDEDIRQKYEMKSAWRSQVLQHWWSRREEPSEFKLYVRKPGVL</sequence>
<feature type="transmembrane region" description="Helical" evidence="1">
    <location>
        <begin position="206"/>
        <end position="227"/>
    </location>
</feature>
<dbReference type="AlphaFoldDB" id="A0A7W7ZK21"/>
<name>A0A7W7ZK21_9BACT</name>